<keyword evidence="2" id="KW-0472">Membrane</keyword>
<comment type="caution">
    <text evidence="3">The sequence shown here is derived from an EMBL/GenBank/DDBJ whole genome shotgun (WGS) entry which is preliminary data.</text>
</comment>
<protein>
    <recommendedName>
        <fullName evidence="5">Pentapeptide repeat-containing protein</fullName>
    </recommendedName>
</protein>
<evidence type="ECO:0000313" key="3">
    <source>
        <dbReference type="EMBL" id="GAA2149016.1"/>
    </source>
</evidence>
<proteinExistence type="predicted"/>
<name>A0ABP5LKH4_9ACTN</name>
<accession>A0ABP5LKH4</accession>
<dbReference type="Proteomes" id="UP001501020">
    <property type="component" value="Unassembled WGS sequence"/>
</dbReference>
<feature type="transmembrane region" description="Helical" evidence="2">
    <location>
        <begin position="217"/>
        <end position="237"/>
    </location>
</feature>
<sequence>MAEVAGVRVDLSRVRVAGRVGLRLRGARVDLSEGVFSGPITLHGLQTPIEGVDESAIAWGAGAGAEGRTPAVRVTSLRETDAERLTLTDVDLSECRFAGMQHLDKLTMDGRCAFAVDPLGKRQVLAEEHYWRHARGGRRAQRWMAAADGKVLDPARLEVLYRQLRKALEDGKNEPGAADFYYGEMQMRRARATRWPDRLLLTAYWASSGYALRAGRALGTLLTVMILVTAALALIGFQTPGPAPRARGTLSGPDGRAQPINLTLPRQDTGPTGWSDRVDKATVATLNAVFVRPPATGLTLPGRYIEVVARILGPLLLGLFLLSVRNRVKR</sequence>
<feature type="region of interest" description="Disordered" evidence="1">
    <location>
        <begin position="244"/>
        <end position="273"/>
    </location>
</feature>
<feature type="compositionally biased region" description="Polar residues" evidence="1">
    <location>
        <begin position="260"/>
        <end position="272"/>
    </location>
</feature>
<dbReference type="RefSeq" id="WP_344272283.1">
    <property type="nucleotide sequence ID" value="NZ_BAAAMR010000050.1"/>
</dbReference>
<reference evidence="4" key="1">
    <citation type="journal article" date="2019" name="Int. J. Syst. Evol. Microbiol.">
        <title>The Global Catalogue of Microorganisms (GCM) 10K type strain sequencing project: providing services to taxonomists for standard genome sequencing and annotation.</title>
        <authorList>
            <consortium name="The Broad Institute Genomics Platform"/>
            <consortium name="The Broad Institute Genome Sequencing Center for Infectious Disease"/>
            <person name="Wu L."/>
            <person name="Ma J."/>
        </authorList>
    </citation>
    <scope>NUCLEOTIDE SEQUENCE [LARGE SCALE GENOMIC DNA]</scope>
    <source>
        <strain evidence="4">JCM 13850</strain>
    </source>
</reference>
<evidence type="ECO:0000313" key="4">
    <source>
        <dbReference type="Proteomes" id="UP001501020"/>
    </source>
</evidence>
<feature type="transmembrane region" description="Helical" evidence="2">
    <location>
        <begin position="307"/>
        <end position="324"/>
    </location>
</feature>
<evidence type="ECO:0000256" key="2">
    <source>
        <dbReference type="SAM" id="Phobius"/>
    </source>
</evidence>
<keyword evidence="2" id="KW-0812">Transmembrane</keyword>
<evidence type="ECO:0000256" key="1">
    <source>
        <dbReference type="SAM" id="MobiDB-lite"/>
    </source>
</evidence>
<organism evidence="3 4">
    <name type="scientific">Actinomadura napierensis</name>
    <dbReference type="NCBI Taxonomy" id="267854"/>
    <lineage>
        <taxon>Bacteria</taxon>
        <taxon>Bacillati</taxon>
        <taxon>Actinomycetota</taxon>
        <taxon>Actinomycetes</taxon>
        <taxon>Streptosporangiales</taxon>
        <taxon>Thermomonosporaceae</taxon>
        <taxon>Actinomadura</taxon>
    </lineage>
</organism>
<dbReference type="EMBL" id="BAAAMR010000050">
    <property type="protein sequence ID" value="GAA2149016.1"/>
    <property type="molecule type" value="Genomic_DNA"/>
</dbReference>
<gene>
    <name evidence="3" type="ORF">GCM10009727_52280</name>
</gene>
<keyword evidence="2" id="KW-1133">Transmembrane helix</keyword>
<keyword evidence="4" id="KW-1185">Reference proteome</keyword>
<evidence type="ECO:0008006" key="5">
    <source>
        <dbReference type="Google" id="ProtNLM"/>
    </source>
</evidence>